<protein>
    <submittedName>
        <fullName evidence="1">Uncharacterized protein</fullName>
    </submittedName>
</protein>
<dbReference type="AlphaFoldDB" id="A0A2P5BLV0"/>
<evidence type="ECO:0000313" key="1">
    <source>
        <dbReference type="EMBL" id="PON49723.1"/>
    </source>
</evidence>
<sequence length="104" mass="11598">MARPLGNLPPLRPRVLVPAKASNTIPIANSTASQGTGRLNMEVVYIRQGEGRNDEWLVETKTRKSESVISTQVWRGGQDIKFILIIPGPRIHSWSSFFVPSLFL</sequence>
<proteinExistence type="predicted"/>
<keyword evidence="2" id="KW-1185">Reference proteome</keyword>
<accession>A0A2P5BLV0</accession>
<reference evidence="2" key="1">
    <citation type="submission" date="2016-06" db="EMBL/GenBank/DDBJ databases">
        <title>Parallel loss of symbiosis genes in relatives of nitrogen-fixing non-legume Parasponia.</title>
        <authorList>
            <person name="Van Velzen R."/>
            <person name="Holmer R."/>
            <person name="Bu F."/>
            <person name="Rutten L."/>
            <person name="Van Zeijl A."/>
            <person name="Liu W."/>
            <person name="Santuari L."/>
            <person name="Cao Q."/>
            <person name="Sharma T."/>
            <person name="Shen D."/>
            <person name="Roswanjaya Y."/>
            <person name="Wardhani T."/>
            <person name="Kalhor M.S."/>
            <person name="Jansen J."/>
            <person name="Van den Hoogen J."/>
            <person name="Gungor B."/>
            <person name="Hartog M."/>
            <person name="Hontelez J."/>
            <person name="Verver J."/>
            <person name="Yang W.-C."/>
            <person name="Schijlen E."/>
            <person name="Repin R."/>
            <person name="Schilthuizen M."/>
            <person name="Schranz E."/>
            <person name="Heidstra R."/>
            <person name="Miyata K."/>
            <person name="Fedorova E."/>
            <person name="Kohlen W."/>
            <person name="Bisseling T."/>
            <person name="Smit S."/>
            <person name="Geurts R."/>
        </authorList>
    </citation>
    <scope>NUCLEOTIDE SEQUENCE [LARGE SCALE GENOMIC DNA]</scope>
    <source>
        <strain evidence="2">cv. RG33-2</strain>
    </source>
</reference>
<name>A0A2P5BLV0_TREOI</name>
<evidence type="ECO:0000313" key="2">
    <source>
        <dbReference type="Proteomes" id="UP000237000"/>
    </source>
</evidence>
<dbReference type="Proteomes" id="UP000237000">
    <property type="component" value="Unassembled WGS sequence"/>
</dbReference>
<dbReference type="EMBL" id="JXTC01000496">
    <property type="protein sequence ID" value="PON49723.1"/>
    <property type="molecule type" value="Genomic_DNA"/>
</dbReference>
<comment type="caution">
    <text evidence="1">The sequence shown here is derived from an EMBL/GenBank/DDBJ whole genome shotgun (WGS) entry which is preliminary data.</text>
</comment>
<organism evidence="1 2">
    <name type="scientific">Trema orientale</name>
    <name type="common">Charcoal tree</name>
    <name type="synonym">Celtis orientalis</name>
    <dbReference type="NCBI Taxonomy" id="63057"/>
    <lineage>
        <taxon>Eukaryota</taxon>
        <taxon>Viridiplantae</taxon>
        <taxon>Streptophyta</taxon>
        <taxon>Embryophyta</taxon>
        <taxon>Tracheophyta</taxon>
        <taxon>Spermatophyta</taxon>
        <taxon>Magnoliopsida</taxon>
        <taxon>eudicotyledons</taxon>
        <taxon>Gunneridae</taxon>
        <taxon>Pentapetalae</taxon>
        <taxon>rosids</taxon>
        <taxon>fabids</taxon>
        <taxon>Rosales</taxon>
        <taxon>Cannabaceae</taxon>
        <taxon>Trema</taxon>
    </lineage>
</organism>
<dbReference type="InParanoid" id="A0A2P5BLV0"/>
<dbReference type="OrthoDB" id="10482339at2759"/>
<gene>
    <name evidence="1" type="ORF">TorRG33x02_316570</name>
</gene>